<dbReference type="EMBL" id="JAROCB010000004">
    <property type="protein sequence ID" value="MDN4598613.1"/>
    <property type="molecule type" value="Genomic_DNA"/>
</dbReference>
<dbReference type="InterPro" id="IPR050406">
    <property type="entry name" value="FGGY_Carb_Kinase"/>
</dbReference>
<dbReference type="SUPFAM" id="SSF53067">
    <property type="entry name" value="Actin-like ATPase domain"/>
    <property type="match status" value="2"/>
</dbReference>
<evidence type="ECO:0000256" key="5">
    <source>
        <dbReference type="ARBA" id="ARBA00022840"/>
    </source>
</evidence>
<keyword evidence="6" id="KW-0684">Rhamnose metabolism</keyword>
<accession>A0ABT8J0J9</accession>
<evidence type="ECO:0000313" key="9">
    <source>
        <dbReference type="EMBL" id="MDN4598613.1"/>
    </source>
</evidence>
<keyword evidence="3" id="KW-0547">Nucleotide-binding</keyword>
<organism evidence="9 10">
    <name type="scientific">Leifsonia virtsii</name>
    <dbReference type="NCBI Taxonomy" id="3035915"/>
    <lineage>
        <taxon>Bacteria</taxon>
        <taxon>Bacillati</taxon>
        <taxon>Actinomycetota</taxon>
        <taxon>Actinomycetes</taxon>
        <taxon>Micrococcales</taxon>
        <taxon>Microbacteriaceae</taxon>
        <taxon>Leifsonia</taxon>
    </lineage>
</organism>
<dbReference type="InterPro" id="IPR013449">
    <property type="entry name" value="Rhamnulokinase"/>
</dbReference>
<dbReference type="Gene3D" id="3.30.420.40">
    <property type="match status" value="2"/>
</dbReference>
<evidence type="ECO:0000313" key="10">
    <source>
        <dbReference type="Proteomes" id="UP001174210"/>
    </source>
</evidence>
<evidence type="ECO:0000256" key="3">
    <source>
        <dbReference type="ARBA" id="ARBA00022741"/>
    </source>
</evidence>
<dbReference type="Pfam" id="PF00370">
    <property type="entry name" value="FGGY_N"/>
    <property type="match status" value="1"/>
</dbReference>
<dbReference type="Pfam" id="PF02782">
    <property type="entry name" value="FGGY_C"/>
    <property type="match status" value="1"/>
</dbReference>
<keyword evidence="10" id="KW-1185">Reference proteome</keyword>
<protein>
    <submittedName>
        <fullName evidence="9">Rhamnulokinase</fullName>
    </submittedName>
</protein>
<evidence type="ECO:0000256" key="2">
    <source>
        <dbReference type="ARBA" id="ARBA00022679"/>
    </source>
</evidence>
<evidence type="ECO:0000256" key="1">
    <source>
        <dbReference type="ARBA" id="ARBA00009156"/>
    </source>
</evidence>
<comment type="similarity">
    <text evidence="1">Belongs to the FGGY kinase family.</text>
</comment>
<comment type="caution">
    <text evidence="9">The sequence shown here is derived from an EMBL/GenBank/DDBJ whole genome shotgun (WGS) entry which is preliminary data.</text>
</comment>
<reference evidence="9" key="1">
    <citation type="submission" date="2023-03" db="EMBL/GenBank/DDBJ databases">
        <title>MT1 and MT2 Draft Genomes of Novel Species.</title>
        <authorList>
            <person name="Venkateswaran K."/>
        </authorList>
    </citation>
    <scope>NUCLEOTIDE SEQUENCE</scope>
    <source>
        <strain evidence="9">F6_8S_P_1A</strain>
    </source>
</reference>
<feature type="domain" description="Carbohydrate kinase FGGY N-terminal" evidence="7">
    <location>
        <begin position="10"/>
        <end position="250"/>
    </location>
</feature>
<feature type="domain" description="Carbohydrate kinase FGGY C-terminal" evidence="8">
    <location>
        <begin position="260"/>
        <end position="452"/>
    </location>
</feature>
<gene>
    <name evidence="9" type="ORF">P5G59_15780</name>
</gene>
<name>A0ABT8J0J9_9MICO</name>
<dbReference type="CDD" id="cd07771">
    <property type="entry name" value="ASKHA_NBD_FGGY_RhaB-like"/>
    <property type="match status" value="1"/>
</dbReference>
<dbReference type="RefSeq" id="WP_301219950.1">
    <property type="nucleotide sequence ID" value="NZ_JAROCB010000004.1"/>
</dbReference>
<dbReference type="PANTHER" id="PTHR43095">
    <property type="entry name" value="SUGAR KINASE"/>
    <property type="match status" value="1"/>
</dbReference>
<evidence type="ECO:0000259" key="7">
    <source>
        <dbReference type="Pfam" id="PF00370"/>
    </source>
</evidence>
<dbReference type="InterPro" id="IPR043129">
    <property type="entry name" value="ATPase_NBD"/>
</dbReference>
<evidence type="ECO:0000256" key="6">
    <source>
        <dbReference type="ARBA" id="ARBA00023308"/>
    </source>
</evidence>
<proteinExistence type="inferred from homology"/>
<keyword evidence="2" id="KW-0808">Transferase</keyword>
<keyword evidence="4" id="KW-0418">Kinase</keyword>
<dbReference type="InterPro" id="IPR018485">
    <property type="entry name" value="FGGY_C"/>
</dbReference>
<keyword evidence="5" id="KW-0067">ATP-binding</keyword>
<sequence>MSGTTGTVAAVDLGATSGRVMHARVGADTLELTEAARFLNTPVRVWEGERAALHWDVMGLFSSVLEGLGTVARSDAALASIGVDAWAVDYGLLRGGRLLGEPYHYRDERTARGVDLVHAAVPPAELYREGGLQFLPFNSLYQLALDAADGALAAADRFLLIPDLIAYWLTGSQHAERTNASTTGLLTADGAWNNALIERLGLPRTAFPELVDAGTPVGRLLPSLGHDLPFAGAGPTVTAVGSHDTASAVVAVPMDASRAAYISCGTWGLVGVELEQRVLSEEGRAANFTNEGGVDGRIRYLHNVMGLWLLSESIREWQRRGLHVDLPGLLAEAAELPRPAEVFDAEDPRFLAPGDMPARITGWFEERGLRAPASPAGMVRVIVESLAAAFAATVQQAAALTGVPVEAIHIVGGGARNALLCQATADRAGLPVLAGPVEATAIGNVLVQARAAGLLSGDLETLRALVARTTPIVRYTPDRILVHG</sequence>
<evidence type="ECO:0000259" key="8">
    <source>
        <dbReference type="Pfam" id="PF02782"/>
    </source>
</evidence>
<dbReference type="InterPro" id="IPR018484">
    <property type="entry name" value="FGGY_N"/>
</dbReference>
<evidence type="ECO:0000256" key="4">
    <source>
        <dbReference type="ARBA" id="ARBA00022777"/>
    </source>
</evidence>
<dbReference type="Proteomes" id="UP001174210">
    <property type="component" value="Unassembled WGS sequence"/>
</dbReference>